<protein>
    <submittedName>
        <fullName evidence="1">Uncharacterized protein</fullName>
    </submittedName>
</protein>
<evidence type="ECO:0000313" key="1">
    <source>
        <dbReference type="EMBL" id="CAK8685601.1"/>
    </source>
</evidence>
<name>A0ABP0G183_CLALP</name>
<accession>A0ABP0G183</accession>
<organism evidence="1 2">
    <name type="scientific">Clavelina lepadiformis</name>
    <name type="common">Light-bulb sea squirt</name>
    <name type="synonym">Ascidia lepadiformis</name>
    <dbReference type="NCBI Taxonomy" id="159417"/>
    <lineage>
        <taxon>Eukaryota</taxon>
        <taxon>Metazoa</taxon>
        <taxon>Chordata</taxon>
        <taxon>Tunicata</taxon>
        <taxon>Ascidiacea</taxon>
        <taxon>Aplousobranchia</taxon>
        <taxon>Clavelinidae</taxon>
        <taxon>Clavelina</taxon>
    </lineage>
</organism>
<sequence length="107" mass="12544">MCHKLLVMLCKYLNSDRQSTILLLEKIWGQVKQNTLMLQSLHRRFVEGQIPSTSSVEDFNLPIGSFEDFDRVESLLAEKSQASVLQQYRWHNRESCYQHDSEQIADI</sequence>
<evidence type="ECO:0000313" key="2">
    <source>
        <dbReference type="Proteomes" id="UP001642483"/>
    </source>
</evidence>
<dbReference type="EMBL" id="CAWYQH010000100">
    <property type="protein sequence ID" value="CAK8685601.1"/>
    <property type="molecule type" value="Genomic_DNA"/>
</dbReference>
<proteinExistence type="predicted"/>
<reference evidence="1 2" key="1">
    <citation type="submission" date="2024-02" db="EMBL/GenBank/DDBJ databases">
        <authorList>
            <person name="Daric V."/>
            <person name="Darras S."/>
        </authorList>
    </citation>
    <scope>NUCLEOTIDE SEQUENCE [LARGE SCALE GENOMIC DNA]</scope>
</reference>
<keyword evidence="2" id="KW-1185">Reference proteome</keyword>
<comment type="caution">
    <text evidence="1">The sequence shown here is derived from an EMBL/GenBank/DDBJ whole genome shotgun (WGS) entry which is preliminary data.</text>
</comment>
<dbReference type="Proteomes" id="UP001642483">
    <property type="component" value="Unassembled WGS sequence"/>
</dbReference>
<gene>
    <name evidence="1" type="ORF">CVLEPA_LOCUS16714</name>
</gene>